<dbReference type="SUPFAM" id="SSF52833">
    <property type="entry name" value="Thioredoxin-like"/>
    <property type="match status" value="1"/>
</dbReference>
<dbReference type="PANTHER" id="PTHR42852">
    <property type="entry name" value="THIOL:DISULFIDE INTERCHANGE PROTEIN DSBE"/>
    <property type="match status" value="1"/>
</dbReference>
<organism evidence="6 7">
    <name type="scientific">Comamonas terrae</name>
    <dbReference type="NCBI Taxonomy" id="673548"/>
    <lineage>
        <taxon>Bacteria</taxon>
        <taxon>Pseudomonadati</taxon>
        <taxon>Pseudomonadota</taxon>
        <taxon>Betaproteobacteria</taxon>
        <taxon>Burkholderiales</taxon>
        <taxon>Comamonadaceae</taxon>
        <taxon>Comamonas</taxon>
    </lineage>
</organism>
<dbReference type="Gene3D" id="3.40.30.10">
    <property type="entry name" value="Glutaredoxin"/>
    <property type="match status" value="1"/>
</dbReference>
<feature type="domain" description="Thioredoxin" evidence="5">
    <location>
        <begin position="52"/>
        <end position="191"/>
    </location>
</feature>
<dbReference type="InterPro" id="IPR006311">
    <property type="entry name" value="TAT_signal"/>
</dbReference>
<evidence type="ECO:0000256" key="2">
    <source>
        <dbReference type="ARBA" id="ARBA00022748"/>
    </source>
</evidence>
<keyword evidence="2" id="KW-0201">Cytochrome c-type biogenesis</keyword>
<dbReference type="InterPro" id="IPR050553">
    <property type="entry name" value="Thioredoxin_ResA/DsbE_sf"/>
</dbReference>
<evidence type="ECO:0000313" key="7">
    <source>
        <dbReference type="Proteomes" id="UP001597463"/>
    </source>
</evidence>
<accession>A0ABW5UNT8</accession>
<dbReference type="InterPro" id="IPR036249">
    <property type="entry name" value="Thioredoxin-like_sf"/>
</dbReference>
<evidence type="ECO:0000259" key="5">
    <source>
        <dbReference type="PROSITE" id="PS51352"/>
    </source>
</evidence>
<keyword evidence="3" id="KW-0676">Redox-active center</keyword>
<sequence length="191" mass="20559">MTEQRDSQPGQTASQASPASRRLWLTGAVAVAAAAAGAAVAWKRGGPQAVGSGAEQQLWEQHLETPDGKPFAMSDWRGKWVLVNFWATWCPPCVKEMPMLSEFAGRSAQHGIQVIGLAVDKAEAVSRFLARQPVQYPVALAMQGGLGLTRALGNLQGGLPFTVLIDPKGNLRQRKIGELSSEDLADWTLKR</sequence>
<dbReference type="PROSITE" id="PS00194">
    <property type="entry name" value="THIOREDOXIN_1"/>
    <property type="match status" value="1"/>
</dbReference>
<feature type="transmembrane region" description="Helical" evidence="4">
    <location>
        <begin position="23"/>
        <end position="42"/>
    </location>
</feature>
<dbReference type="RefSeq" id="WP_066482663.1">
    <property type="nucleotide sequence ID" value="NZ_BCNT01000019.1"/>
</dbReference>
<evidence type="ECO:0000256" key="1">
    <source>
        <dbReference type="ARBA" id="ARBA00004196"/>
    </source>
</evidence>
<protein>
    <submittedName>
        <fullName evidence="6">TlpA family protein disulfide reductase</fullName>
    </submittedName>
</protein>
<keyword evidence="4" id="KW-1133">Transmembrane helix</keyword>
<dbReference type="InterPro" id="IPR013766">
    <property type="entry name" value="Thioredoxin_domain"/>
</dbReference>
<dbReference type="PANTHER" id="PTHR42852:SF18">
    <property type="entry name" value="CHROMOSOME UNDETERMINED SCAFFOLD_47, WHOLE GENOME SHOTGUN SEQUENCE"/>
    <property type="match status" value="1"/>
</dbReference>
<gene>
    <name evidence="6" type="ORF">ACFSW6_10940</name>
</gene>
<dbReference type="Proteomes" id="UP001597463">
    <property type="component" value="Unassembled WGS sequence"/>
</dbReference>
<dbReference type="InterPro" id="IPR013740">
    <property type="entry name" value="Redoxin"/>
</dbReference>
<keyword evidence="7" id="KW-1185">Reference proteome</keyword>
<dbReference type="CDD" id="cd02966">
    <property type="entry name" value="TlpA_like_family"/>
    <property type="match status" value="1"/>
</dbReference>
<dbReference type="EMBL" id="JBHUMV010000004">
    <property type="protein sequence ID" value="MFD2754603.1"/>
    <property type="molecule type" value="Genomic_DNA"/>
</dbReference>
<comment type="caution">
    <text evidence="6">The sequence shown here is derived from an EMBL/GenBank/DDBJ whole genome shotgun (WGS) entry which is preliminary data.</text>
</comment>
<evidence type="ECO:0000313" key="6">
    <source>
        <dbReference type="EMBL" id="MFD2754603.1"/>
    </source>
</evidence>
<dbReference type="InterPro" id="IPR017937">
    <property type="entry name" value="Thioredoxin_CS"/>
</dbReference>
<comment type="subcellular location">
    <subcellularLocation>
        <location evidence="1">Cell envelope</location>
    </subcellularLocation>
</comment>
<name>A0ABW5UNT8_9BURK</name>
<keyword evidence="4" id="KW-0812">Transmembrane</keyword>
<reference evidence="7" key="1">
    <citation type="journal article" date="2019" name="Int. J. Syst. Evol. Microbiol.">
        <title>The Global Catalogue of Microorganisms (GCM) 10K type strain sequencing project: providing services to taxonomists for standard genome sequencing and annotation.</title>
        <authorList>
            <consortium name="The Broad Institute Genomics Platform"/>
            <consortium name="The Broad Institute Genome Sequencing Center for Infectious Disease"/>
            <person name="Wu L."/>
            <person name="Ma J."/>
        </authorList>
    </citation>
    <scope>NUCLEOTIDE SEQUENCE [LARGE SCALE GENOMIC DNA]</scope>
    <source>
        <strain evidence="7">TISTR 1906</strain>
    </source>
</reference>
<dbReference type="Pfam" id="PF08534">
    <property type="entry name" value="Redoxin"/>
    <property type="match status" value="1"/>
</dbReference>
<dbReference type="PROSITE" id="PS51352">
    <property type="entry name" value="THIOREDOXIN_2"/>
    <property type="match status" value="1"/>
</dbReference>
<dbReference type="PROSITE" id="PS51318">
    <property type="entry name" value="TAT"/>
    <property type="match status" value="1"/>
</dbReference>
<evidence type="ECO:0000256" key="3">
    <source>
        <dbReference type="ARBA" id="ARBA00023284"/>
    </source>
</evidence>
<proteinExistence type="predicted"/>
<keyword evidence="4" id="KW-0472">Membrane</keyword>
<evidence type="ECO:0000256" key="4">
    <source>
        <dbReference type="SAM" id="Phobius"/>
    </source>
</evidence>